<organism evidence="1 2">
    <name type="scientific">Oribacterium sinus</name>
    <dbReference type="NCBI Taxonomy" id="237576"/>
    <lineage>
        <taxon>Bacteria</taxon>
        <taxon>Bacillati</taxon>
        <taxon>Bacillota</taxon>
        <taxon>Clostridia</taxon>
        <taxon>Lachnospirales</taxon>
        <taxon>Lachnospiraceae</taxon>
        <taxon>Oribacterium</taxon>
    </lineage>
</organism>
<comment type="caution">
    <text evidence="1">The sequence shown here is derived from an EMBL/GenBank/DDBJ whole genome shotgun (WGS) entry which is preliminary data.</text>
</comment>
<sequence>MLSFYATFLIQDALRPESSWAHYRSLMKIPDEKDLEFYMEAKNYRIIWKQCHIVEKCQLL</sequence>
<proteinExistence type="predicted"/>
<evidence type="ECO:0000313" key="2">
    <source>
        <dbReference type="Proteomes" id="UP000780721"/>
    </source>
</evidence>
<accession>A0A930DYM4</accession>
<dbReference type="Proteomes" id="UP000780721">
    <property type="component" value="Unassembled WGS sequence"/>
</dbReference>
<reference evidence="1" key="1">
    <citation type="submission" date="2020-04" db="EMBL/GenBank/DDBJ databases">
        <title>Deep metagenomics examines the oral microbiome during advanced dental caries in children, revealing novel taxa and co-occurrences with host molecules.</title>
        <authorList>
            <person name="Baker J.L."/>
            <person name="Morton J.T."/>
            <person name="Dinis M."/>
            <person name="Alvarez R."/>
            <person name="Tran N.C."/>
            <person name="Knight R."/>
            <person name="Edlund A."/>
        </authorList>
    </citation>
    <scope>NUCLEOTIDE SEQUENCE</scope>
    <source>
        <strain evidence="1">JCVI_48_bin.5</strain>
    </source>
</reference>
<name>A0A930DYM4_9FIRM</name>
<gene>
    <name evidence="1" type="ORF">HXM91_07680</name>
</gene>
<evidence type="ECO:0000313" key="1">
    <source>
        <dbReference type="EMBL" id="MBF1305712.1"/>
    </source>
</evidence>
<dbReference type="AlphaFoldDB" id="A0A930DYM4"/>
<dbReference type="EMBL" id="JABZRB010000240">
    <property type="protein sequence ID" value="MBF1305712.1"/>
    <property type="molecule type" value="Genomic_DNA"/>
</dbReference>
<protein>
    <submittedName>
        <fullName evidence="1">Uncharacterized protein</fullName>
    </submittedName>
</protein>